<dbReference type="STRING" id="251221.gene:10761151"/>
<dbReference type="HOGENOM" id="CLU_069356_1_2_3"/>
<accession>Q7NF90</accession>
<feature type="DNA-binding region" description="H-T-H motif" evidence="2">
    <location>
        <begin position="37"/>
        <end position="56"/>
    </location>
</feature>
<keyword evidence="1 2" id="KW-0238">DNA-binding</keyword>
<organism evidence="4 5">
    <name type="scientific">Gloeobacter violaceus (strain ATCC 29082 / PCC 7421)</name>
    <dbReference type="NCBI Taxonomy" id="251221"/>
    <lineage>
        <taxon>Bacteria</taxon>
        <taxon>Bacillati</taxon>
        <taxon>Cyanobacteriota</taxon>
        <taxon>Cyanophyceae</taxon>
        <taxon>Gloeobacterales</taxon>
        <taxon>Gloeobacteraceae</taxon>
        <taxon>Gloeobacter</taxon>
    </lineage>
</organism>
<dbReference type="Pfam" id="PF00440">
    <property type="entry name" value="TetR_N"/>
    <property type="match status" value="1"/>
</dbReference>
<dbReference type="InterPro" id="IPR041474">
    <property type="entry name" value="NicS_C"/>
</dbReference>
<dbReference type="Gene3D" id="1.10.357.10">
    <property type="entry name" value="Tetracycline Repressor, domain 2"/>
    <property type="match status" value="1"/>
</dbReference>
<dbReference type="eggNOG" id="COG1309">
    <property type="taxonomic scope" value="Bacteria"/>
</dbReference>
<evidence type="ECO:0000256" key="1">
    <source>
        <dbReference type="ARBA" id="ARBA00023125"/>
    </source>
</evidence>
<sequence>MNSTPEPVSDKSCSNSAQRILETAEYFFARLGFMGTRVDEIARVAHINKRMIYYHYGSKEGLYQAVLEKHLKPMIEMSRHVLQTDLPPAAMLERLLNTYFDFLATHRVYVRLISWEVLGEGNQLSNLGFRRQTFEQVVHYFEVAQRQGKLRPDCDVSRTLMAGMLLCYSYFSQMQYMQSFYSEILDDPEQYEHWKRSVLAMLLRSCGLEPA</sequence>
<dbReference type="EMBL" id="BA000045">
    <property type="protein sequence ID" value="BAC91577.1"/>
    <property type="molecule type" value="Genomic_DNA"/>
</dbReference>
<dbReference type="Pfam" id="PF17938">
    <property type="entry name" value="TetR_C_29"/>
    <property type="match status" value="1"/>
</dbReference>
<feature type="domain" description="HTH tetR-type" evidence="3">
    <location>
        <begin position="14"/>
        <end position="74"/>
    </location>
</feature>
<dbReference type="GO" id="GO:0003677">
    <property type="term" value="F:DNA binding"/>
    <property type="evidence" value="ECO:0007669"/>
    <property type="project" value="UniProtKB-UniRule"/>
</dbReference>
<reference evidence="4 5" key="1">
    <citation type="journal article" date="2003" name="DNA Res.">
        <title>Complete genome structure of Gloeobacter violaceus PCC 7421, a cyanobacterium that lacks thylakoids.</title>
        <authorList>
            <person name="Nakamura Y."/>
            <person name="Kaneko T."/>
            <person name="Sato S."/>
            <person name="Mimuro M."/>
            <person name="Miyashita H."/>
            <person name="Tsuchiya T."/>
            <person name="Sasamoto S."/>
            <person name="Watanabe A."/>
            <person name="Kawashima K."/>
            <person name="Kishida Y."/>
            <person name="Kiyokawa C."/>
            <person name="Kohara M."/>
            <person name="Matsumoto M."/>
            <person name="Matsuno A."/>
            <person name="Nakazaki N."/>
            <person name="Shimpo S."/>
            <person name="Takeuchi C."/>
            <person name="Yamada M."/>
            <person name="Tabata S."/>
        </authorList>
    </citation>
    <scope>NUCLEOTIDE SEQUENCE [LARGE SCALE GENOMIC DNA]</scope>
    <source>
        <strain evidence="5">ATCC 29082 / PCC 7421</strain>
    </source>
</reference>
<dbReference type="PhylomeDB" id="Q7NF90"/>
<dbReference type="RefSeq" id="WP_011143625.1">
    <property type="nucleotide sequence ID" value="NC_005125.1"/>
</dbReference>
<proteinExistence type="predicted"/>
<dbReference type="SUPFAM" id="SSF46689">
    <property type="entry name" value="Homeodomain-like"/>
    <property type="match status" value="1"/>
</dbReference>
<keyword evidence="5" id="KW-1185">Reference proteome</keyword>
<dbReference type="PANTHER" id="PTHR30328:SF54">
    <property type="entry name" value="HTH-TYPE TRANSCRIPTIONAL REPRESSOR SCO4008"/>
    <property type="match status" value="1"/>
</dbReference>
<gene>
    <name evidence="4" type="ordered locus">gll3636</name>
</gene>
<dbReference type="Proteomes" id="UP000000557">
    <property type="component" value="Chromosome"/>
</dbReference>
<dbReference type="PANTHER" id="PTHR30328">
    <property type="entry name" value="TRANSCRIPTIONAL REPRESSOR"/>
    <property type="match status" value="1"/>
</dbReference>
<dbReference type="PRINTS" id="PR00455">
    <property type="entry name" value="HTHTETR"/>
</dbReference>
<reference evidence="4 5" key="2">
    <citation type="journal article" date="2003" name="DNA Res.">
        <title>Complete genome structure of Gloeobacter violaceus PCC 7421, a cyanobacterium that lacks thylakoids (supplement).</title>
        <authorList>
            <person name="Nakamura Y."/>
            <person name="Kaneko T."/>
            <person name="Sato S."/>
            <person name="Mimuro M."/>
            <person name="Miyashita H."/>
            <person name="Tsuchiya T."/>
            <person name="Sasamoto S."/>
            <person name="Watanabe A."/>
            <person name="Kawashima K."/>
            <person name="Kishida Y."/>
            <person name="Kiyokawa C."/>
            <person name="Kohara M."/>
            <person name="Matsumoto M."/>
            <person name="Matsuno A."/>
            <person name="Nakazaki N."/>
            <person name="Shimpo S."/>
            <person name="Takeuchi C."/>
            <person name="Yamada M."/>
            <person name="Tabata S."/>
        </authorList>
    </citation>
    <scope>NUCLEOTIDE SEQUENCE [LARGE SCALE GENOMIC DNA]</scope>
    <source>
        <strain evidence="5">ATCC 29082 / PCC 7421</strain>
    </source>
</reference>
<evidence type="ECO:0000259" key="3">
    <source>
        <dbReference type="PROSITE" id="PS50977"/>
    </source>
</evidence>
<dbReference type="AlphaFoldDB" id="Q7NF90"/>
<dbReference type="OrthoDB" id="9800152at2"/>
<dbReference type="PROSITE" id="PS50977">
    <property type="entry name" value="HTH_TETR_2"/>
    <property type="match status" value="1"/>
</dbReference>
<dbReference type="InterPro" id="IPR001647">
    <property type="entry name" value="HTH_TetR"/>
</dbReference>
<dbReference type="PATRIC" id="fig|251221.4.peg.3671"/>
<evidence type="ECO:0000256" key="2">
    <source>
        <dbReference type="PROSITE-ProRule" id="PRU00335"/>
    </source>
</evidence>
<dbReference type="EnsemblBacteria" id="BAC91577">
    <property type="protein sequence ID" value="BAC91577"/>
    <property type="gene ID" value="BAC91577"/>
</dbReference>
<dbReference type="InterPro" id="IPR036271">
    <property type="entry name" value="Tet_transcr_reg_TetR-rel_C_sf"/>
</dbReference>
<dbReference type="KEGG" id="gvi:gll3636"/>
<evidence type="ECO:0000313" key="4">
    <source>
        <dbReference type="EMBL" id="BAC91577.1"/>
    </source>
</evidence>
<dbReference type="SUPFAM" id="SSF48498">
    <property type="entry name" value="Tetracyclin repressor-like, C-terminal domain"/>
    <property type="match status" value="1"/>
</dbReference>
<dbReference type="InterPro" id="IPR009057">
    <property type="entry name" value="Homeodomain-like_sf"/>
</dbReference>
<name>Q7NF90_GLOVI</name>
<dbReference type="InterPro" id="IPR050109">
    <property type="entry name" value="HTH-type_TetR-like_transc_reg"/>
</dbReference>
<dbReference type="InParanoid" id="Q7NF90"/>
<protein>
    <submittedName>
        <fullName evidence="4">TetR family transcriptional regulatory protein</fullName>
    </submittedName>
</protein>
<dbReference type="GO" id="GO:0006355">
    <property type="term" value="P:regulation of DNA-templated transcription"/>
    <property type="evidence" value="ECO:0007669"/>
    <property type="project" value="UniProtKB-ARBA"/>
</dbReference>
<evidence type="ECO:0000313" key="5">
    <source>
        <dbReference type="Proteomes" id="UP000000557"/>
    </source>
</evidence>